<organism evidence="2 3">
    <name type="scientific">Aquibacillus albus</name>
    <dbReference type="NCBI Taxonomy" id="1168171"/>
    <lineage>
        <taxon>Bacteria</taxon>
        <taxon>Bacillati</taxon>
        <taxon>Bacillota</taxon>
        <taxon>Bacilli</taxon>
        <taxon>Bacillales</taxon>
        <taxon>Bacillaceae</taxon>
        <taxon>Aquibacillus</taxon>
    </lineage>
</organism>
<proteinExistence type="predicted"/>
<reference evidence="2 3" key="1">
    <citation type="submission" date="2021-01" db="EMBL/GenBank/DDBJ databases">
        <title>Genomic Encyclopedia of Type Strains, Phase IV (KMG-IV): sequencing the most valuable type-strain genomes for metagenomic binning, comparative biology and taxonomic classification.</title>
        <authorList>
            <person name="Goeker M."/>
        </authorList>
    </citation>
    <scope>NUCLEOTIDE SEQUENCE [LARGE SCALE GENOMIC DNA]</scope>
    <source>
        <strain evidence="2 3">DSM 23711</strain>
    </source>
</reference>
<evidence type="ECO:0008006" key="4">
    <source>
        <dbReference type="Google" id="ProtNLM"/>
    </source>
</evidence>
<dbReference type="EMBL" id="JAFBDR010000010">
    <property type="protein sequence ID" value="MBM7571589.1"/>
    <property type="molecule type" value="Genomic_DNA"/>
</dbReference>
<feature type="transmembrane region" description="Helical" evidence="1">
    <location>
        <begin position="156"/>
        <end position="173"/>
    </location>
</feature>
<protein>
    <recommendedName>
        <fullName evidence="4">DUF5317 domain-containing protein</fullName>
    </recommendedName>
</protein>
<feature type="transmembrane region" description="Helical" evidence="1">
    <location>
        <begin position="54"/>
        <end position="74"/>
    </location>
</feature>
<accession>A0ABS2N0E9</accession>
<dbReference type="RefSeq" id="WP_204499352.1">
    <property type="nucleotide sequence ID" value="NZ_JAFBDR010000010.1"/>
</dbReference>
<feature type="transmembrane region" description="Helical" evidence="1">
    <location>
        <begin position="28"/>
        <end position="48"/>
    </location>
</feature>
<comment type="caution">
    <text evidence="2">The sequence shown here is derived from an EMBL/GenBank/DDBJ whole genome shotgun (WGS) entry which is preliminary data.</text>
</comment>
<evidence type="ECO:0000313" key="3">
    <source>
        <dbReference type="Proteomes" id="UP001296943"/>
    </source>
</evidence>
<dbReference type="Pfam" id="PF17248">
    <property type="entry name" value="DUF5317"/>
    <property type="match status" value="1"/>
</dbReference>
<sequence length="198" mass="22741">MVADGIIWSLIVGFFRKGNLKWLAEKKLFKWGWIFPVIFILQFTVFYFQNAIEFIGSISNYLFIFVYIIGLIFLWVNRFQYGISIIFLGVLLNFIVMIVNGGRMPVSEEAANVLDPMYIQALKDGLYGKHMILTETTKLAFLGDIIPITSPYPKSQVISIGDVIMNIGIFLFIQDKMLYRKKSEKESTKVRNLQGGEV</sequence>
<keyword evidence="1" id="KW-1133">Transmembrane helix</keyword>
<dbReference type="InterPro" id="IPR035168">
    <property type="entry name" value="DUF5317"/>
</dbReference>
<evidence type="ECO:0000256" key="1">
    <source>
        <dbReference type="SAM" id="Phobius"/>
    </source>
</evidence>
<gene>
    <name evidence="2" type="ORF">JOC48_002088</name>
</gene>
<keyword evidence="1" id="KW-0472">Membrane</keyword>
<keyword evidence="1" id="KW-0812">Transmembrane</keyword>
<feature type="transmembrane region" description="Helical" evidence="1">
    <location>
        <begin position="81"/>
        <end position="99"/>
    </location>
</feature>
<name>A0ABS2N0E9_9BACI</name>
<dbReference type="Proteomes" id="UP001296943">
    <property type="component" value="Unassembled WGS sequence"/>
</dbReference>
<evidence type="ECO:0000313" key="2">
    <source>
        <dbReference type="EMBL" id="MBM7571589.1"/>
    </source>
</evidence>
<keyword evidence="3" id="KW-1185">Reference proteome</keyword>